<dbReference type="Proteomes" id="UP000759537">
    <property type="component" value="Unassembled WGS sequence"/>
</dbReference>
<reference evidence="7" key="2">
    <citation type="journal article" date="2020" name="Nat. Commun.">
        <title>Large-scale genome sequencing of mycorrhizal fungi provides insights into the early evolution of symbiotic traits.</title>
        <authorList>
            <person name="Miyauchi S."/>
            <person name="Kiss E."/>
            <person name="Kuo A."/>
            <person name="Drula E."/>
            <person name="Kohler A."/>
            <person name="Sanchez-Garcia M."/>
            <person name="Morin E."/>
            <person name="Andreopoulos B."/>
            <person name="Barry K.W."/>
            <person name="Bonito G."/>
            <person name="Buee M."/>
            <person name="Carver A."/>
            <person name="Chen C."/>
            <person name="Cichocki N."/>
            <person name="Clum A."/>
            <person name="Culley D."/>
            <person name="Crous P.W."/>
            <person name="Fauchery L."/>
            <person name="Girlanda M."/>
            <person name="Hayes R.D."/>
            <person name="Keri Z."/>
            <person name="LaButti K."/>
            <person name="Lipzen A."/>
            <person name="Lombard V."/>
            <person name="Magnuson J."/>
            <person name="Maillard F."/>
            <person name="Murat C."/>
            <person name="Nolan M."/>
            <person name="Ohm R.A."/>
            <person name="Pangilinan J."/>
            <person name="Pereira M.F."/>
            <person name="Perotto S."/>
            <person name="Peter M."/>
            <person name="Pfister S."/>
            <person name="Riley R."/>
            <person name="Sitrit Y."/>
            <person name="Stielow J.B."/>
            <person name="Szollosi G."/>
            <person name="Zifcakova L."/>
            <person name="Stursova M."/>
            <person name="Spatafora J.W."/>
            <person name="Tedersoo L."/>
            <person name="Vaario L.M."/>
            <person name="Yamada A."/>
            <person name="Yan M."/>
            <person name="Wang P."/>
            <person name="Xu J."/>
            <person name="Bruns T."/>
            <person name="Baldrian P."/>
            <person name="Vilgalys R."/>
            <person name="Dunand C."/>
            <person name="Henrissat B."/>
            <person name="Grigoriev I.V."/>
            <person name="Hibbett D."/>
            <person name="Nagy L.G."/>
            <person name="Martin F.M."/>
        </authorList>
    </citation>
    <scope>NUCLEOTIDE SEQUENCE</scope>
    <source>
        <strain evidence="7">Prilba</strain>
    </source>
</reference>
<comment type="caution">
    <text evidence="7">The sequence shown here is derived from an EMBL/GenBank/DDBJ whole genome shotgun (WGS) entry which is preliminary data.</text>
</comment>
<dbReference type="SMART" id="SM00679">
    <property type="entry name" value="CTNS"/>
    <property type="match status" value="2"/>
</dbReference>
<feature type="transmembrane region" description="Helical" evidence="6">
    <location>
        <begin position="212"/>
        <end position="237"/>
    </location>
</feature>
<gene>
    <name evidence="7" type="ORF">DFH94DRAFT_698626</name>
</gene>
<feature type="transmembrane region" description="Helical" evidence="6">
    <location>
        <begin position="243"/>
        <end position="266"/>
    </location>
</feature>
<dbReference type="InterPro" id="IPR051415">
    <property type="entry name" value="LAAT-1"/>
</dbReference>
<organism evidence="7 8">
    <name type="scientific">Russula ochroleuca</name>
    <dbReference type="NCBI Taxonomy" id="152965"/>
    <lineage>
        <taxon>Eukaryota</taxon>
        <taxon>Fungi</taxon>
        <taxon>Dikarya</taxon>
        <taxon>Basidiomycota</taxon>
        <taxon>Agaricomycotina</taxon>
        <taxon>Agaricomycetes</taxon>
        <taxon>Russulales</taxon>
        <taxon>Russulaceae</taxon>
        <taxon>Russula</taxon>
    </lineage>
</organism>
<feature type="transmembrane region" description="Helical" evidence="6">
    <location>
        <begin position="181"/>
        <end position="200"/>
    </location>
</feature>
<reference evidence="7" key="1">
    <citation type="submission" date="2019-10" db="EMBL/GenBank/DDBJ databases">
        <authorList>
            <consortium name="DOE Joint Genome Institute"/>
            <person name="Kuo A."/>
            <person name="Miyauchi S."/>
            <person name="Kiss E."/>
            <person name="Drula E."/>
            <person name="Kohler A."/>
            <person name="Sanchez-Garcia M."/>
            <person name="Andreopoulos B."/>
            <person name="Barry K.W."/>
            <person name="Bonito G."/>
            <person name="Buee M."/>
            <person name="Carver A."/>
            <person name="Chen C."/>
            <person name="Cichocki N."/>
            <person name="Clum A."/>
            <person name="Culley D."/>
            <person name="Crous P.W."/>
            <person name="Fauchery L."/>
            <person name="Girlanda M."/>
            <person name="Hayes R."/>
            <person name="Keri Z."/>
            <person name="LaButti K."/>
            <person name="Lipzen A."/>
            <person name="Lombard V."/>
            <person name="Magnuson J."/>
            <person name="Maillard F."/>
            <person name="Morin E."/>
            <person name="Murat C."/>
            <person name="Nolan M."/>
            <person name="Ohm R."/>
            <person name="Pangilinan J."/>
            <person name="Pereira M."/>
            <person name="Perotto S."/>
            <person name="Peter M."/>
            <person name="Riley R."/>
            <person name="Sitrit Y."/>
            <person name="Stielow B."/>
            <person name="Szollosi G."/>
            <person name="Zifcakova L."/>
            <person name="Stursova M."/>
            <person name="Spatafora J.W."/>
            <person name="Tedersoo L."/>
            <person name="Vaario L.-M."/>
            <person name="Yamada A."/>
            <person name="Yan M."/>
            <person name="Wang P."/>
            <person name="Xu J."/>
            <person name="Bruns T."/>
            <person name="Baldrian P."/>
            <person name="Vilgalys R."/>
            <person name="Henrissat B."/>
            <person name="Grigoriev I.V."/>
            <person name="Hibbett D."/>
            <person name="Nagy L.G."/>
            <person name="Martin F.M."/>
        </authorList>
    </citation>
    <scope>NUCLEOTIDE SEQUENCE</scope>
    <source>
        <strain evidence="7">Prilba</strain>
    </source>
</reference>
<dbReference type="Gene3D" id="1.20.1280.290">
    <property type="match status" value="2"/>
</dbReference>
<evidence type="ECO:0000256" key="5">
    <source>
        <dbReference type="SAM" id="MobiDB-lite"/>
    </source>
</evidence>
<sequence>MSSACTPTHDWFSDVLTGGLILGLCISYAPQHYRIISKGSSEGFSPWFLLLGSTSSASGMLNMVAMQQAVIRCCSVYSPLDCLETVAGVIQVGTQWFLFSIILVLYILYFPPHLKYVTLDIEGDESRPSERVKTNLKSDNWRLSIILSWIVCIHLAFCTFVTFILLLSSPADPSGAVRSQLSIWATFLGVSSAVLAALQYAPQIAHTYHRKLVGALSIPMMLIQTPGGFIMVISIMIRPSTNWTSWIMFLVAAIMQGVLLVMCLCWKVRQRRLRIDDFGRPLRNSPLPALPTTNGSDDGESAEEDDSMEEDIISISPEEAEQASLLGRRKKRKSRKRRWWTKWLGTR</sequence>
<dbReference type="PANTHER" id="PTHR16201">
    <property type="entry name" value="SEVEN TRANSMEMBRANE PROTEIN 1-RELATED"/>
    <property type="match status" value="1"/>
</dbReference>
<dbReference type="EMBL" id="WHVB01000044">
    <property type="protein sequence ID" value="KAF8465841.1"/>
    <property type="molecule type" value="Genomic_DNA"/>
</dbReference>
<evidence type="ECO:0000256" key="4">
    <source>
        <dbReference type="ARBA" id="ARBA00023136"/>
    </source>
</evidence>
<keyword evidence="4 6" id="KW-0472">Membrane</keyword>
<protein>
    <recommendedName>
        <fullName evidence="9">Pq loop repeat protein</fullName>
    </recommendedName>
</protein>
<keyword evidence="3 6" id="KW-1133">Transmembrane helix</keyword>
<evidence type="ECO:0008006" key="9">
    <source>
        <dbReference type="Google" id="ProtNLM"/>
    </source>
</evidence>
<dbReference type="OrthoDB" id="19344at2759"/>
<evidence type="ECO:0000313" key="8">
    <source>
        <dbReference type="Proteomes" id="UP000759537"/>
    </source>
</evidence>
<evidence type="ECO:0000256" key="6">
    <source>
        <dbReference type="SAM" id="Phobius"/>
    </source>
</evidence>
<evidence type="ECO:0000313" key="7">
    <source>
        <dbReference type="EMBL" id="KAF8465841.1"/>
    </source>
</evidence>
<dbReference type="Pfam" id="PF04193">
    <property type="entry name" value="PQ-loop"/>
    <property type="match status" value="2"/>
</dbReference>
<evidence type="ECO:0000256" key="2">
    <source>
        <dbReference type="ARBA" id="ARBA00022692"/>
    </source>
</evidence>
<feature type="compositionally biased region" description="Acidic residues" evidence="5">
    <location>
        <begin position="297"/>
        <end position="312"/>
    </location>
</feature>
<dbReference type="PANTHER" id="PTHR16201:SF11">
    <property type="entry name" value="PQ-LOOP REPEAT-CONTAINING PROTEIN"/>
    <property type="match status" value="1"/>
</dbReference>
<proteinExistence type="predicted"/>
<feature type="transmembrane region" description="Helical" evidence="6">
    <location>
        <begin position="143"/>
        <end position="169"/>
    </location>
</feature>
<keyword evidence="8" id="KW-1185">Reference proteome</keyword>
<feature type="transmembrane region" description="Helical" evidence="6">
    <location>
        <begin position="15"/>
        <end position="35"/>
    </location>
</feature>
<dbReference type="GO" id="GO:0016020">
    <property type="term" value="C:membrane"/>
    <property type="evidence" value="ECO:0007669"/>
    <property type="project" value="UniProtKB-SubCell"/>
</dbReference>
<keyword evidence="2 6" id="KW-0812">Transmembrane</keyword>
<comment type="subcellular location">
    <subcellularLocation>
        <location evidence="1">Membrane</location>
        <topology evidence="1">Multi-pass membrane protein</topology>
    </subcellularLocation>
</comment>
<dbReference type="InterPro" id="IPR006603">
    <property type="entry name" value="PQ-loop_rpt"/>
</dbReference>
<feature type="compositionally biased region" description="Basic residues" evidence="5">
    <location>
        <begin position="327"/>
        <end position="340"/>
    </location>
</feature>
<feature type="transmembrane region" description="Helical" evidence="6">
    <location>
        <begin position="47"/>
        <end position="66"/>
    </location>
</feature>
<accession>A0A9P5MN25</accession>
<dbReference type="AlphaFoldDB" id="A0A9P5MN25"/>
<evidence type="ECO:0000256" key="3">
    <source>
        <dbReference type="ARBA" id="ARBA00022989"/>
    </source>
</evidence>
<evidence type="ECO:0000256" key="1">
    <source>
        <dbReference type="ARBA" id="ARBA00004141"/>
    </source>
</evidence>
<name>A0A9P5MN25_9AGAM</name>
<feature type="region of interest" description="Disordered" evidence="5">
    <location>
        <begin position="286"/>
        <end position="347"/>
    </location>
</feature>
<feature type="transmembrane region" description="Helical" evidence="6">
    <location>
        <begin position="86"/>
        <end position="109"/>
    </location>
</feature>